<proteinExistence type="predicted"/>
<name>A0A381Z7V5_9ZZZZ</name>
<sequence length="53" mass="5752">MSDLDLPYCHGNLHSGHQKWVESVNYSPPGPSQEPAELKTAAFESIVLSISPS</sequence>
<accession>A0A381Z7V5</accession>
<gene>
    <name evidence="1" type="ORF">METZ01_LOCUS137717</name>
</gene>
<dbReference type="AlphaFoldDB" id="A0A381Z7V5"/>
<evidence type="ECO:0000313" key="1">
    <source>
        <dbReference type="EMBL" id="SVA84863.1"/>
    </source>
</evidence>
<dbReference type="EMBL" id="UINC01020143">
    <property type="protein sequence ID" value="SVA84863.1"/>
    <property type="molecule type" value="Genomic_DNA"/>
</dbReference>
<organism evidence="1">
    <name type="scientific">marine metagenome</name>
    <dbReference type="NCBI Taxonomy" id="408172"/>
    <lineage>
        <taxon>unclassified sequences</taxon>
        <taxon>metagenomes</taxon>
        <taxon>ecological metagenomes</taxon>
    </lineage>
</organism>
<protein>
    <submittedName>
        <fullName evidence="1">Uncharacterized protein</fullName>
    </submittedName>
</protein>
<reference evidence="1" key="1">
    <citation type="submission" date="2018-05" db="EMBL/GenBank/DDBJ databases">
        <authorList>
            <person name="Lanie J.A."/>
            <person name="Ng W.-L."/>
            <person name="Kazmierczak K.M."/>
            <person name="Andrzejewski T.M."/>
            <person name="Davidsen T.M."/>
            <person name="Wayne K.J."/>
            <person name="Tettelin H."/>
            <person name="Glass J.I."/>
            <person name="Rusch D."/>
            <person name="Podicherti R."/>
            <person name="Tsui H.-C.T."/>
            <person name="Winkler M.E."/>
        </authorList>
    </citation>
    <scope>NUCLEOTIDE SEQUENCE</scope>
</reference>